<accession>A0A7W3MWL8</accession>
<dbReference type="NCBIfam" id="TIGR01266">
    <property type="entry name" value="fum_ac_acetase"/>
    <property type="match status" value="1"/>
</dbReference>
<dbReference type="PANTHER" id="PTHR43069">
    <property type="entry name" value="FUMARYLACETOACETASE"/>
    <property type="match status" value="1"/>
</dbReference>
<dbReference type="GO" id="GO:0004334">
    <property type="term" value="F:fumarylacetoacetase activity"/>
    <property type="evidence" value="ECO:0007669"/>
    <property type="project" value="UniProtKB-EC"/>
</dbReference>
<feature type="binding site" evidence="12">
    <location>
        <position position="121"/>
    </location>
    <ligand>
        <name>substrate</name>
    </ligand>
</feature>
<feature type="binding site" evidence="13">
    <location>
        <position position="226"/>
    </location>
    <ligand>
        <name>Mg(2+)</name>
        <dbReference type="ChEBI" id="CHEBI:18420"/>
    </ligand>
</feature>
<feature type="binding site" evidence="13">
    <location>
        <position position="192"/>
    </location>
    <ligand>
        <name>Ca(2+)</name>
        <dbReference type="ChEBI" id="CHEBI:29108"/>
    </ligand>
</feature>
<comment type="pathway">
    <text evidence="3">Amino-acid degradation; L-phenylalanine degradation; acetoacetate and fumarate from L-phenylalanine: step 6/6.</text>
</comment>
<protein>
    <recommendedName>
        <fullName evidence="4">fumarylacetoacetase</fullName>
        <ecNumber evidence="4">3.7.1.2</ecNumber>
    </recommendedName>
</protein>
<dbReference type="RefSeq" id="WP_182705063.1">
    <property type="nucleotide sequence ID" value="NZ_JACJII010000001.1"/>
</dbReference>
<evidence type="ECO:0000256" key="8">
    <source>
        <dbReference type="ARBA" id="ARBA00022842"/>
    </source>
</evidence>
<dbReference type="Gene3D" id="2.30.30.230">
    <property type="entry name" value="Fumarylacetoacetase, N-terminal domain"/>
    <property type="match status" value="1"/>
</dbReference>
<evidence type="ECO:0000313" key="17">
    <source>
        <dbReference type="EMBL" id="MBA9003265.1"/>
    </source>
</evidence>
<comment type="caution">
    <text evidence="17">The sequence shown here is derived from an EMBL/GenBank/DDBJ whole genome shotgun (WGS) entry which is preliminary data.</text>
</comment>
<feature type="binding site" evidence="13">
    <location>
        <position position="226"/>
    </location>
    <ligand>
        <name>Ca(2+)</name>
        <dbReference type="ChEBI" id="CHEBI:29108"/>
    </ligand>
</feature>
<keyword evidence="8 13" id="KW-0460">Magnesium</keyword>
<organism evidence="17 18">
    <name type="scientific">Thermomonospora cellulosilytica</name>
    <dbReference type="NCBI Taxonomy" id="1411118"/>
    <lineage>
        <taxon>Bacteria</taxon>
        <taxon>Bacillati</taxon>
        <taxon>Actinomycetota</taxon>
        <taxon>Actinomycetes</taxon>
        <taxon>Streptosporangiales</taxon>
        <taxon>Thermomonosporaceae</taxon>
        <taxon>Thermomonospora</taxon>
    </lineage>
</organism>
<evidence type="ECO:0000259" key="15">
    <source>
        <dbReference type="Pfam" id="PF01557"/>
    </source>
</evidence>
<keyword evidence="5 13" id="KW-0479">Metal-binding</keyword>
<evidence type="ECO:0000256" key="9">
    <source>
        <dbReference type="ARBA" id="ARBA00022878"/>
    </source>
</evidence>
<evidence type="ECO:0000256" key="10">
    <source>
        <dbReference type="ARBA" id="ARBA00023232"/>
    </source>
</evidence>
<feature type="binding site" evidence="13">
    <location>
        <position position="250"/>
    </location>
    <ligand>
        <name>Mg(2+)</name>
        <dbReference type="ChEBI" id="CHEBI:18420"/>
    </ligand>
</feature>
<dbReference type="AlphaFoldDB" id="A0A7W3MWL8"/>
<dbReference type="Proteomes" id="UP000539313">
    <property type="component" value="Unassembled WGS sequence"/>
</dbReference>
<dbReference type="Gene3D" id="3.90.850.10">
    <property type="entry name" value="Fumarylacetoacetase-like, C-terminal domain"/>
    <property type="match status" value="1"/>
</dbReference>
<evidence type="ECO:0000256" key="13">
    <source>
        <dbReference type="PIRSR" id="PIRSR605959-3"/>
    </source>
</evidence>
<feature type="binding site" evidence="12">
    <location>
        <position position="233"/>
    </location>
    <ligand>
        <name>substrate</name>
    </ligand>
</feature>
<evidence type="ECO:0000256" key="3">
    <source>
        <dbReference type="ARBA" id="ARBA00004782"/>
    </source>
</evidence>
<evidence type="ECO:0000256" key="1">
    <source>
        <dbReference type="ARBA" id="ARBA00001913"/>
    </source>
</evidence>
<feature type="binding site" evidence="13">
    <location>
        <position position="119"/>
    </location>
    <ligand>
        <name>Ca(2+)</name>
        <dbReference type="ChEBI" id="CHEBI:29108"/>
    </ligand>
</feature>
<feature type="binding site" evidence="13">
    <location>
        <position position="194"/>
    </location>
    <ligand>
        <name>Ca(2+)</name>
        <dbReference type="ChEBI" id="CHEBI:29108"/>
    </ligand>
</feature>
<dbReference type="GO" id="GO:0006572">
    <property type="term" value="P:L-tyrosine catabolic process"/>
    <property type="evidence" value="ECO:0007669"/>
    <property type="project" value="UniProtKB-KW"/>
</dbReference>
<feature type="domain" description="Fumarylacetoacetase N-terminal" evidence="16">
    <location>
        <begin position="18"/>
        <end position="108"/>
    </location>
</feature>
<evidence type="ECO:0000256" key="4">
    <source>
        <dbReference type="ARBA" id="ARBA00012094"/>
    </source>
</evidence>
<dbReference type="SUPFAM" id="SSF63433">
    <property type="entry name" value="Fumarylacetoacetate hydrolase, FAH, N-terminal domain"/>
    <property type="match status" value="1"/>
</dbReference>
<gene>
    <name evidence="17" type="ORF">HNR21_002147</name>
</gene>
<reference evidence="17 18" key="1">
    <citation type="submission" date="2020-08" db="EMBL/GenBank/DDBJ databases">
        <title>Sequencing the genomes of 1000 actinobacteria strains.</title>
        <authorList>
            <person name="Klenk H.-P."/>
        </authorList>
    </citation>
    <scope>NUCLEOTIDE SEQUENCE [LARGE SCALE GENOMIC DNA]</scope>
    <source>
        <strain evidence="17 18">DSM 45823</strain>
    </source>
</reference>
<feature type="compositionally biased region" description="Low complexity" evidence="14">
    <location>
        <begin position="408"/>
        <end position="417"/>
    </location>
</feature>
<comment type="cofactor">
    <cofactor evidence="1 13">
        <name>Ca(2+)</name>
        <dbReference type="ChEBI" id="CHEBI:29108"/>
    </cofactor>
</comment>
<evidence type="ECO:0000256" key="5">
    <source>
        <dbReference type="ARBA" id="ARBA00022723"/>
    </source>
</evidence>
<dbReference type="UniPathway" id="UPA00139">
    <property type="reaction ID" value="UER00341"/>
</dbReference>
<feature type="binding site" evidence="12">
    <location>
        <position position="135"/>
    </location>
    <ligand>
        <name>substrate</name>
    </ligand>
</feature>
<dbReference type="InterPro" id="IPR036462">
    <property type="entry name" value="Fumarylacetoacetase_N_sf"/>
</dbReference>
<keyword evidence="18" id="KW-1185">Reference proteome</keyword>
<dbReference type="SUPFAM" id="SSF56529">
    <property type="entry name" value="FAH"/>
    <property type="match status" value="1"/>
</dbReference>
<feature type="region of interest" description="Disordered" evidence="14">
    <location>
        <begin position="400"/>
        <end position="423"/>
    </location>
</feature>
<evidence type="ECO:0000256" key="6">
    <source>
        <dbReference type="ARBA" id="ARBA00022801"/>
    </source>
</evidence>
<feature type="active site" description="Proton acceptor" evidence="11">
    <location>
        <position position="126"/>
    </location>
</feature>
<dbReference type="GO" id="GO:0006559">
    <property type="term" value="P:L-phenylalanine catabolic process"/>
    <property type="evidence" value="ECO:0007669"/>
    <property type="project" value="UniProtKB-UniPathway"/>
</dbReference>
<proteinExistence type="predicted"/>
<dbReference type="PANTHER" id="PTHR43069:SF2">
    <property type="entry name" value="FUMARYLACETOACETASE"/>
    <property type="match status" value="1"/>
</dbReference>
<evidence type="ECO:0000256" key="12">
    <source>
        <dbReference type="PIRSR" id="PIRSR605959-2"/>
    </source>
</evidence>
<feature type="binding site" evidence="13">
    <location>
        <position position="246"/>
    </location>
    <ligand>
        <name>Mg(2+)</name>
        <dbReference type="ChEBI" id="CHEBI:18420"/>
    </ligand>
</feature>
<dbReference type="InterPro" id="IPR015377">
    <property type="entry name" value="Fumarylacetoacetase_N"/>
</dbReference>
<dbReference type="InterPro" id="IPR005959">
    <property type="entry name" value="Fumarylacetoacetase"/>
</dbReference>
<evidence type="ECO:0000256" key="7">
    <source>
        <dbReference type="ARBA" id="ARBA00022837"/>
    </source>
</evidence>
<evidence type="ECO:0000313" key="18">
    <source>
        <dbReference type="Proteomes" id="UP000539313"/>
    </source>
</evidence>
<evidence type="ECO:0000256" key="2">
    <source>
        <dbReference type="ARBA" id="ARBA00001946"/>
    </source>
</evidence>
<keyword evidence="6 17" id="KW-0378">Hydrolase</keyword>
<feature type="binding site" evidence="12">
    <location>
        <position position="337"/>
    </location>
    <ligand>
        <name>substrate</name>
    </ligand>
</feature>
<dbReference type="InterPro" id="IPR036663">
    <property type="entry name" value="Fumarylacetoacetase_C_sf"/>
</dbReference>
<evidence type="ECO:0000256" key="11">
    <source>
        <dbReference type="PIRSR" id="PIRSR605959-1"/>
    </source>
</evidence>
<evidence type="ECO:0000259" key="16">
    <source>
        <dbReference type="Pfam" id="PF09298"/>
    </source>
</evidence>
<dbReference type="GO" id="GO:0046872">
    <property type="term" value="F:metal ion binding"/>
    <property type="evidence" value="ECO:0007669"/>
    <property type="project" value="UniProtKB-KW"/>
</dbReference>
<dbReference type="EC" id="3.7.1.2" evidence="4"/>
<dbReference type="EMBL" id="JACJII010000001">
    <property type="protein sequence ID" value="MBA9003265.1"/>
    <property type="molecule type" value="Genomic_DNA"/>
</dbReference>
<keyword evidence="10" id="KW-0585">Phenylalanine catabolism</keyword>
<keyword evidence="9" id="KW-0828">Tyrosine catabolism</keyword>
<dbReference type="GO" id="GO:1902000">
    <property type="term" value="P:homogentisate catabolic process"/>
    <property type="evidence" value="ECO:0007669"/>
    <property type="project" value="TreeGrafter"/>
</dbReference>
<dbReference type="Pfam" id="PF09298">
    <property type="entry name" value="FAA_hydrolase_N"/>
    <property type="match status" value="1"/>
</dbReference>
<name>A0A7W3MWL8_9ACTN</name>
<sequence>MTDEPWVPVPAGSGFGIENLPYGVFARPGELPRVGVAVGEAVLDLAGLAAAGLLDDRRWFASGSLNGFMAAGRTAWLAARARITQLLTDPAHRSQVEPHLIPLPQVELLRPIEVADFVDFYSSIHHAANVGQMFRPHANPLAPNWRRMPVAYHGRAGTVYVSGTPIFRPWGQRREEHELEPTHGPSRRLDFEAEVGFVAGVPSAPGHPLPPAAFRDHVFGFLLVNDWSARDIQMWESRPLGPFLGKSFATSISPWVVPVDALEAARVTPPAQDPPVLPYLRHDEPWGLDITLEVELNGHVIARPPFASMYWTPPQQLAHATVNGAPLRTGDLFASGTVSGAEPTERGCLLELTWNGTEDLVLPDGTTRTFLEDGDTLTIRAHAPTATGARLTLGEVTGTIHPSPAAPAPAMAGGRRPITGGHP</sequence>
<dbReference type="Pfam" id="PF01557">
    <property type="entry name" value="FAA_hydrolase"/>
    <property type="match status" value="1"/>
</dbReference>
<evidence type="ECO:0000256" key="14">
    <source>
        <dbReference type="SAM" id="MobiDB-lite"/>
    </source>
</evidence>
<comment type="cofactor">
    <cofactor evidence="2 13">
        <name>Mg(2+)</name>
        <dbReference type="ChEBI" id="CHEBI:18420"/>
    </cofactor>
</comment>
<keyword evidence="7 13" id="KW-0106">Calcium</keyword>
<feature type="domain" description="Fumarylacetoacetase-like C-terminal" evidence="15">
    <location>
        <begin position="119"/>
        <end position="387"/>
    </location>
</feature>
<dbReference type="InterPro" id="IPR011234">
    <property type="entry name" value="Fumarylacetoacetase-like_C"/>
</dbReference>